<reference evidence="1" key="1">
    <citation type="journal article" date="2022" name="Int. J. Mol. Sci.">
        <title>Draft Genome of Tanacetum Coccineum: Genomic Comparison of Closely Related Tanacetum-Family Plants.</title>
        <authorList>
            <person name="Yamashiro T."/>
            <person name="Shiraishi A."/>
            <person name="Nakayama K."/>
            <person name="Satake H."/>
        </authorList>
    </citation>
    <scope>NUCLEOTIDE SEQUENCE</scope>
</reference>
<accession>A0ABQ4WE55</accession>
<proteinExistence type="predicted"/>
<organism evidence="1 2">
    <name type="scientific">Tanacetum coccineum</name>
    <dbReference type="NCBI Taxonomy" id="301880"/>
    <lineage>
        <taxon>Eukaryota</taxon>
        <taxon>Viridiplantae</taxon>
        <taxon>Streptophyta</taxon>
        <taxon>Embryophyta</taxon>
        <taxon>Tracheophyta</taxon>
        <taxon>Spermatophyta</taxon>
        <taxon>Magnoliopsida</taxon>
        <taxon>eudicotyledons</taxon>
        <taxon>Gunneridae</taxon>
        <taxon>Pentapetalae</taxon>
        <taxon>asterids</taxon>
        <taxon>campanulids</taxon>
        <taxon>Asterales</taxon>
        <taxon>Asteraceae</taxon>
        <taxon>Asteroideae</taxon>
        <taxon>Anthemideae</taxon>
        <taxon>Anthemidinae</taxon>
        <taxon>Tanacetum</taxon>
    </lineage>
</organism>
<protein>
    <submittedName>
        <fullName evidence="1">Uncharacterized protein</fullName>
    </submittedName>
</protein>
<dbReference type="Proteomes" id="UP001151760">
    <property type="component" value="Unassembled WGS sequence"/>
</dbReference>
<evidence type="ECO:0000313" key="2">
    <source>
        <dbReference type="Proteomes" id="UP001151760"/>
    </source>
</evidence>
<dbReference type="EMBL" id="BQNB010008565">
    <property type="protein sequence ID" value="GJS51144.1"/>
    <property type="molecule type" value="Genomic_DNA"/>
</dbReference>
<evidence type="ECO:0000313" key="1">
    <source>
        <dbReference type="EMBL" id="GJS51144.1"/>
    </source>
</evidence>
<gene>
    <name evidence="1" type="ORF">Tco_0624506</name>
</gene>
<sequence length="261" mass="29420">METQKPLLKDEDGEEVDCVLVLDTSQFQKVTSSCREKEVLQQRLSILWLLINFMPVQEIDSGANSTTDAVYVAVLVACGQVLWFRINYLIWMRLSIGVGWQFGEGCHSTSSLEESRTVGNIYKIRSKATTMNLDSLETTSGGGSKVPRNHRGYNFSTRFENISKLSNDSLLVREQEVSNEKDDDGEITLAQALIEMKSTKPKVNGVVIQEPEPVKPKKKDVQIMLDEEAAKKLLVEFDEEERLARDKDGANVALTEEWDDI</sequence>
<comment type="caution">
    <text evidence="1">The sequence shown here is derived from an EMBL/GenBank/DDBJ whole genome shotgun (WGS) entry which is preliminary data.</text>
</comment>
<keyword evidence="2" id="KW-1185">Reference proteome</keyword>
<name>A0ABQ4WE55_9ASTR</name>
<reference evidence="1" key="2">
    <citation type="submission" date="2022-01" db="EMBL/GenBank/DDBJ databases">
        <authorList>
            <person name="Yamashiro T."/>
            <person name="Shiraishi A."/>
            <person name="Satake H."/>
            <person name="Nakayama K."/>
        </authorList>
    </citation>
    <scope>NUCLEOTIDE SEQUENCE</scope>
</reference>